<dbReference type="GO" id="GO:0005886">
    <property type="term" value="C:plasma membrane"/>
    <property type="evidence" value="ECO:0007669"/>
    <property type="project" value="TreeGrafter"/>
</dbReference>
<feature type="transmembrane region" description="Helical" evidence="1">
    <location>
        <begin position="152"/>
        <end position="174"/>
    </location>
</feature>
<feature type="transmembrane region" description="Helical" evidence="1">
    <location>
        <begin position="41"/>
        <end position="60"/>
    </location>
</feature>
<evidence type="ECO:0000313" key="2">
    <source>
        <dbReference type="EMBL" id="AYG63639.1"/>
    </source>
</evidence>
<accession>A0A387FY77</accession>
<dbReference type="InterPro" id="IPR052712">
    <property type="entry name" value="Acid_resist_chaperone_HdeD"/>
</dbReference>
<dbReference type="Pfam" id="PF03729">
    <property type="entry name" value="DUF308"/>
    <property type="match status" value="1"/>
</dbReference>
<feature type="transmembrane region" description="Helical" evidence="1">
    <location>
        <begin position="96"/>
        <end position="119"/>
    </location>
</feature>
<sequence>MANANHWAGTDQTRWVWFLCLGIALVVGGILAIMLPAISSIAAGLVLGLVLAVVGILQIVQAFRVTAWAGFVWGLLVGFVQLVGGVLIYLNPLAGAIALTLLIALVFIVQGIAQILLALRLRPHTGWGWLAISGLIALVAGALLALKMPFSGIYTPGTITGISLLVAGGAYIAMAASSRRAH</sequence>
<evidence type="ECO:0000256" key="1">
    <source>
        <dbReference type="SAM" id="Phobius"/>
    </source>
</evidence>
<name>A0A387FY77_9HYPH</name>
<keyword evidence="2" id="KW-0614">Plasmid</keyword>
<keyword evidence="1" id="KW-0472">Membrane</keyword>
<dbReference type="KEGG" id="rjg:CCGE525_34000"/>
<feature type="transmembrane region" description="Helical" evidence="1">
    <location>
        <begin position="67"/>
        <end position="90"/>
    </location>
</feature>
<dbReference type="RefSeq" id="WP_120708535.1">
    <property type="nucleotide sequence ID" value="NZ_CP032695.1"/>
</dbReference>
<evidence type="ECO:0000313" key="3">
    <source>
        <dbReference type="Proteomes" id="UP000282195"/>
    </source>
</evidence>
<keyword evidence="3" id="KW-1185">Reference proteome</keyword>
<dbReference type="EMBL" id="CP032695">
    <property type="protein sequence ID" value="AYG63639.1"/>
    <property type="molecule type" value="Genomic_DNA"/>
</dbReference>
<protein>
    <submittedName>
        <fullName evidence="2">HdeD family acid-resistance protein</fullName>
    </submittedName>
</protein>
<feature type="transmembrane region" description="Helical" evidence="1">
    <location>
        <begin position="15"/>
        <end position="35"/>
    </location>
</feature>
<keyword evidence="1" id="KW-0812">Transmembrane</keyword>
<geneLocation type="plasmid" evidence="3">
    <name>prccge525c</name>
</geneLocation>
<reference evidence="2 3" key="1">
    <citation type="submission" date="2018-10" db="EMBL/GenBank/DDBJ databases">
        <title>Rhizobium etli, R. leguminosarum and a new Rhizobium genospecies from Phaseolus dumosus.</title>
        <authorList>
            <person name="Ramirez-Puebla S.T."/>
            <person name="Rogel-Hernandez M.A."/>
            <person name="Guerrero G."/>
            <person name="Ormeno-Orrillo E."/>
            <person name="Martinez-Romero J.C."/>
            <person name="Negrete-Yankelevich S."/>
            <person name="Martinez-Romero E."/>
        </authorList>
    </citation>
    <scope>NUCLEOTIDE SEQUENCE [LARGE SCALE GENOMIC DNA]</scope>
    <source>
        <strain evidence="2 3">CCGE525</strain>
        <plasmid evidence="3">prccge525c</plasmid>
    </source>
</reference>
<gene>
    <name evidence="2" type="ORF">CCGE525_34000</name>
</gene>
<dbReference type="OrthoDB" id="9815400at2"/>
<feature type="transmembrane region" description="Helical" evidence="1">
    <location>
        <begin position="126"/>
        <end position="146"/>
    </location>
</feature>
<proteinExistence type="predicted"/>
<dbReference type="PANTHER" id="PTHR34989:SF1">
    <property type="entry name" value="PROTEIN HDED"/>
    <property type="match status" value="1"/>
</dbReference>
<dbReference type="Proteomes" id="UP000282195">
    <property type="component" value="Plasmid pRCCGE525c"/>
</dbReference>
<organism evidence="2 3">
    <name type="scientific">Rhizobium jaguaris</name>
    <dbReference type="NCBI Taxonomy" id="1312183"/>
    <lineage>
        <taxon>Bacteria</taxon>
        <taxon>Pseudomonadati</taxon>
        <taxon>Pseudomonadota</taxon>
        <taxon>Alphaproteobacteria</taxon>
        <taxon>Hyphomicrobiales</taxon>
        <taxon>Rhizobiaceae</taxon>
        <taxon>Rhizobium/Agrobacterium group</taxon>
        <taxon>Rhizobium</taxon>
    </lineage>
</organism>
<keyword evidence="1" id="KW-1133">Transmembrane helix</keyword>
<dbReference type="PANTHER" id="PTHR34989">
    <property type="entry name" value="PROTEIN HDED"/>
    <property type="match status" value="1"/>
</dbReference>
<dbReference type="InterPro" id="IPR005325">
    <property type="entry name" value="DUF308_memb"/>
</dbReference>
<dbReference type="AlphaFoldDB" id="A0A387FY77"/>